<protein>
    <submittedName>
        <fullName evidence="2">Uncharacterized protein</fullName>
    </submittedName>
</protein>
<organism evidence="2 3">
    <name type="scientific">Phytophthora infestans</name>
    <name type="common">Potato late blight agent</name>
    <name type="synonym">Botrytis infestans</name>
    <dbReference type="NCBI Taxonomy" id="4787"/>
    <lineage>
        <taxon>Eukaryota</taxon>
        <taxon>Sar</taxon>
        <taxon>Stramenopiles</taxon>
        <taxon>Oomycota</taxon>
        <taxon>Peronosporomycetes</taxon>
        <taxon>Peronosporales</taxon>
        <taxon>Peronosporaceae</taxon>
        <taxon>Phytophthora</taxon>
    </lineage>
</organism>
<feature type="transmembrane region" description="Helical" evidence="1">
    <location>
        <begin position="29"/>
        <end position="52"/>
    </location>
</feature>
<keyword evidence="1" id="KW-0472">Membrane</keyword>
<keyword evidence="1" id="KW-1133">Transmembrane helix</keyword>
<keyword evidence="1" id="KW-0812">Transmembrane</keyword>
<evidence type="ECO:0000313" key="3">
    <source>
        <dbReference type="Proteomes" id="UP000602510"/>
    </source>
</evidence>
<keyword evidence="3" id="KW-1185">Reference proteome</keyword>
<evidence type="ECO:0000256" key="1">
    <source>
        <dbReference type="SAM" id="Phobius"/>
    </source>
</evidence>
<accession>A0A833SKB4</accession>
<sequence length="60" mass="6778">MILKRDSVIIHLFEVLSSLRDEMVVGRDLMSALGMVFGFGAGTVSWMAVNYLSELVEMRR</sequence>
<proteinExistence type="predicted"/>
<comment type="caution">
    <text evidence="2">The sequence shown here is derived from an EMBL/GenBank/DDBJ whole genome shotgun (WGS) entry which is preliminary data.</text>
</comment>
<dbReference type="Proteomes" id="UP000602510">
    <property type="component" value="Unassembled WGS sequence"/>
</dbReference>
<reference evidence="2" key="1">
    <citation type="submission" date="2020-04" db="EMBL/GenBank/DDBJ databases">
        <title>Hybrid Assembly of Korean Phytophthora infestans isolates.</title>
        <authorList>
            <person name="Prokchorchik M."/>
            <person name="Lee Y."/>
            <person name="Seo J."/>
            <person name="Cho J.-H."/>
            <person name="Park Y.-E."/>
            <person name="Jang D.-C."/>
            <person name="Im J.-S."/>
            <person name="Choi J.-G."/>
            <person name="Park H.-J."/>
            <person name="Lee G.-B."/>
            <person name="Lee Y.-G."/>
            <person name="Hong S.-Y."/>
            <person name="Cho K."/>
            <person name="Sohn K.H."/>
        </authorList>
    </citation>
    <scope>NUCLEOTIDE SEQUENCE</scope>
    <source>
        <strain evidence="2">KR_1_A1</strain>
    </source>
</reference>
<dbReference type="AlphaFoldDB" id="A0A833SKB4"/>
<evidence type="ECO:0000313" key="2">
    <source>
        <dbReference type="EMBL" id="KAF4042346.1"/>
    </source>
</evidence>
<dbReference type="EMBL" id="WSZM01000104">
    <property type="protein sequence ID" value="KAF4042346.1"/>
    <property type="molecule type" value="Genomic_DNA"/>
</dbReference>
<name>A0A833SKB4_PHYIN</name>
<gene>
    <name evidence="2" type="ORF">GN244_ATG05379</name>
</gene>